<gene>
    <name evidence="1" type="ORF">RHRU231_410039</name>
</gene>
<dbReference type="OrthoDB" id="3388334at2"/>
<dbReference type="eggNOG" id="ENOG5032YG5">
    <property type="taxonomic scope" value="Bacteria"/>
</dbReference>
<name>A0A098BI99_9NOCA</name>
<reference evidence="1 2" key="1">
    <citation type="journal article" date="2014" name="Genome Announc.">
        <title>Draft Genome Sequence of Propane- and Butane-Oxidizing Actinobacterium Rhodococcus ruber IEGM 231.</title>
        <authorList>
            <person name="Ivshina I.B."/>
            <person name="Kuyukina M.S."/>
            <person name="Krivoruchko A.V."/>
            <person name="Barbe V."/>
            <person name="Fischer C."/>
        </authorList>
    </citation>
    <scope>NUCLEOTIDE SEQUENCE [LARGE SCALE GENOMIC DNA]</scope>
</reference>
<proteinExistence type="predicted"/>
<dbReference type="Proteomes" id="UP000042997">
    <property type="component" value="Unassembled WGS sequence"/>
</dbReference>
<organism evidence="1 2">
    <name type="scientific">Rhodococcus ruber</name>
    <dbReference type="NCBI Taxonomy" id="1830"/>
    <lineage>
        <taxon>Bacteria</taxon>
        <taxon>Bacillati</taxon>
        <taxon>Actinomycetota</taxon>
        <taxon>Actinomycetes</taxon>
        <taxon>Mycobacteriales</taxon>
        <taxon>Nocardiaceae</taxon>
        <taxon>Rhodococcus</taxon>
    </lineage>
</organism>
<dbReference type="RefSeq" id="WP_040271564.1">
    <property type="nucleotide sequence ID" value="NZ_CP023714.1"/>
</dbReference>
<evidence type="ECO:0000313" key="2">
    <source>
        <dbReference type="Proteomes" id="UP000042997"/>
    </source>
</evidence>
<dbReference type="EMBL" id="CCSD01000052">
    <property type="protein sequence ID" value="CDZ88439.1"/>
    <property type="molecule type" value="Genomic_DNA"/>
</dbReference>
<protein>
    <submittedName>
        <fullName evidence="1">Uncharacterized protein</fullName>
    </submittedName>
</protein>
<sequence>MTVVTLVLLAVAALAPVLGLRRGTPVWLVAGLAAAALAGAALAATATPAVRGVALAATLVLTTAAAVTGGGPAVLASFRIARRQPDAGPVPPSPAGPEPPPGPLRGGRVIGLLERAAVAAAILAGWPEGIAVVLAVKGLARYPELREPQASEQFIIGTFTSVLWAIAVCGVGRGLLT</sequence>
<accession>A0A098BI99</accession>
<evidence type="ECO:0000313" key="1">
    <source>
        <dbReference type="EMBL" id="CDZ88439.1"/>
    </source>
</evidence>
<dbReference type="AlphaFoldDB" id="A0A098BI99"/>